<accession>A0A813HRU7</accession>
<dbReference type="EMBL" id="CAJNNW010010090">
    <property type="protein sequence ID" value="CAE8651718.1"/>
    <property type="molecule type" value="Genomic_DNA"/>
</dbReference>
<gene>
    <name evidence="2" type="ORF">PGLA1383_LOCUS55678</name>
    <name evidence="3" type="ORF">PGLA2088_LOCUS9200</name>
</gene>
<feature type="signal peptide" evidence="1">
    <location>
        <begin position="1"/>
        <end position="26"/>
    </location>
</feature>
<name>A0A813HRU7_POLGL</name>
<sequence>MRRPGAAALSAKLVVPAGFVVMAAMAAEDMVVAPAAEVEAVVVEALVQMRPEPISIWGVHGPCPPPQLFHQPLSGDFWPSELGHATVLPASGGLAPEVVHTMVPEVPASTSALNAQLLPAAGLH</sequence>
<reference evidence="2" key="1">
    <citation type="submission" date="2021-02" db="EMBL/GenBank/DDBJ databases">
        <authorList>
            <person name="Dougan E. K."/>
            <person name="Rhodes N."/>
            <person name="Thang M."/>
            <person name="Chan C."/>
        </authorList>
    </citation>
    <scope>NUCLEOTIDE SEQUENCE</scope>
</reference>
<evidence type="ECO:0000313" key="4">
    <source>
        <dbReference type="Proteomes" id="UP000654075"/>
    </source>
</evidence>
<keyword evidence="1" id="KW-0732">Signal</keyword>
<dbReference type="Proteomes" id="UP000654075">
    <property type="component" value="Unassembled WGS sequence"/>
</dbReference>
<protein>
    <recommendedName>
        <fullName evidence="5">Secreted protein</fullName>
    </recommendedName>
</protein>
<keyword evidence="4" id="KW-1185">Reference proteome</keyword>
<dbReference type="EMBL" id="CAJNNV010032755">
    <property type="protein sequence ID" value="CAE8640950.1"/>
    <property type="molecule type" value="Genomic_DNA"/>
</dbReference>
<comment type="caution">
    <text evidence="2">The sequence shown here is derived from an EMBL/GenBank/DDBJ whole genome shotgun (WGS) entry which is preliminary data.</text>
</comment>
<evidence type="ECO:0000256" key="1">
    <source>
        <dbReference type="SAM" id="SignalP"/>
    </source>
</evidence>
<evidence type="ECO:0008006" key="5">
    <source>
        <dbReference type="Google" id="ProtNLM"/>
    </source>
</evidence>
<dbReference type="AlphaFoldDB" id="A0A813HRU7"/>
<evidence type="ECO:0000313" key="3">
    <source>
        <dbReference type="EMBL" id="CAE8651718.1"/>
    </source>
</evidence>
<proteinExistence type="predicted"/>
<evidence type="ECO:0000313" key="2">
    <source>
        <dbReference type="EMBL" id="CAE8640950.1"/>
    </source>
</evidence>
<organism evidence="2 4">
    <name type="scientific">Polarella glacialis</name>
    <name type="common">Dinoflagellate</name>
    <dbReference type="NCBI Taxonomy" id="89957"/>
    <lineage>
        <taxon>Eukaryota</taxon>
        <taxon>Sar</taxon>
        <taxon>Alveolata</taxon>
        <taxon>Dinophyceae</taxon>
        <taxon>Suessiales</taxon>
        <taxon>Suessiaceae</taxon>
        <taxon>Polarella</taxon>
    </lineage>
</organism>
<feature type="chain" id="PRO_5036222061" description="Secreted protein" evidence="1">
    <location>
        <begin position="27"/>
        <end position="124"/>
    </location>
</feature>
<dbReference type="Proteomes" id="UP000626109">
    <property type="component" value="Unassembled WGS sequence"/>
</dbReference>